<feature type="domain" description="Glutamine amidotransferase" evidence="1">
    <location>
        <begin position="21"/>
        <end position="178"/>
    </location>
</feature>
<name>A0A7W9FNA7_9HYPH</name>
<dbReference type="Gene3D" id="3.40.50.880">
    <property type="match status" value="1"/>
</dbReference>
<dbReference type="NCBIfam" id="NF005072">
    <property type="entry name" value="PRK06490.1"/>
    <property type="match status" value="1"/>
</dbReference>
<protein>
    <submittedName>
        <fullName evidence="2">GMP synthase (Glutamine-hydrolyzing)</fullName>
        <ecNumber evidence="2">6.3.5.2</ecNumber>
    </submittedName>
</protein>
<dbReference type="EMBL" id="JACHOO010000006">
    <property type="protein sequence ID" value="MBB5753859.1"/>
    <property type="molecule type" value="Genomic_DNA"/>
</dbReference>
<dbReference type="Proteomes" id="UP000523821">
    <property type="component" value="Unassembled WGS sequence"/>
</dbReference>
<evidence type="ECO:0000259" key="1">
    <source>
        <dbReference type="Pfam" id="PF00117"/>
    </source>
</evidence>
<dbReference type="Pfam" id="PF00117">
    <property type="entry name" value="GATase"/>
    <property type="match status" value="1"/>
</dbReference>
<dbReference type="PROSITE" id="PS51273">
    <property type="entry name" value="GATASE_TYPE_1"/>
    <property type="match status" value="1"/>
</dbReference>
<keyword evidence="3" id="KW-1185">Reference proteome</keyword>
<dbReference type="RefSeq" id="WP_183857048.1">
    <property type="nucleotide sequence ID" value="NZ_JACHOO010000006.1"/>
</dbReference>
<proteinExistence type="predicted"/>
<sequence>MKRPILVVLHQETSTPGRVGQRLAARGHRLDIRRPRFGDPLPETLAEHDGAIVFGGPMSANDPDDYIRREIDWLAVPLAEGAPFLGICLGAQMLARQLGAPVSGREDGHVEIGYYPLAATEAGRALCAWPDTVYQWHREGFRLPAGATCLATGELFECQAFAYGEAAFAFQFHIELTLAMMHRWTVRGAERFTLPGAQHGRLHLDARALHDAATSRFLDDFLDLWLARRTAPALARTG</sequence>
<dbReference type="InterPro" id="IPR017926">
    <property type="entry name" value="GATASE"/>
</dbReference>
<dbReference type="SUPFAM" id="SSF52317">
    <property type="entry name" value="Class I glutamine amidotransferase-like"/>
    <property type="match status" value="1"/>
</dbReference>
<evidence type="ECO:0000313" key="3">
    <source>
        <dbReference type="Proteomes" id="UP000523821"/>
    </source>
</evidence>
<reference evidence="2 3" key="1">
    <citation type="submission" date="2020-08" db="EMBL/GenBank/DDBJ databases">
        <title>Genomic Encyclopedia of Type Strains, Phase IV (KMG-IV): sequencing the most valuable type-strain genomes for metagenomic binning, comparative biology and taxonomic classification.</title>
        <authorList>
            <person name="Goeker M."/>
        </authorList>
    </citation>
    <scope>NUCLEOTIDE SEQUENCE [LARGE SCALE GENOMIC DNA]</scope>
    <source>
        <strain evidence="2 3">DSM 16268</strain>
    </source>
</reference>
<gene>
    <name evidence="2" type="ORF">GGQ63_002934</name>
</gene>
<dbReference type="GO" id="GO:0005829">
    <property type="term" value="C:cytosol"/>
    <property type="evidence" value="ECO:0007669"/>
    <property type="project" value="TreeGrafter"/>
</dbReference>
<dbReference type="GO" id="GO:0003922">
    <property type="term" value="F:GMP synthase (glutamine-hydrolyzing) activity"/>
    <property type="evidence" value="ECO:0007669"/>
    <property type="project" value="UniProtKB-EC"/>
</dbReference>
<accession>A0A7W9FNA7</accession>
<dbReference type="PANTHER" id="PTHR42695">
    <property type="entry name" value="GLUTAMINE AMIDOTRANSFERASE YLR126C-RELATED"/>
    <property type="match status" value="1"/>
</dbReference>
<keyword evidence="2" id="KW-0436">Ligase</keyword>
<dbReference type="EC" id="6.3.5.2" evidence="2"/>
<organism evidence="2 3">
    <name type="scientific">Prosthecomicrobium pneumaticum</name>
    <dbReference type="NCBI Taxonomy" id="81895"/>
    <lineage>
        <taxon>Bacteria</taxon>
        <taxon>Pseudomonadati</taxon>
        <taxon>Pseudomonadota</taxon>
        <taxon>Alphaproteobacteria</taxon>
        <taxon>Hyphomicrobiales</taxon>
        <taxon>Kaistiaceae</taxon>
        <taxon>Prosthecomicrobium</taxon>
    </lineage>
</organism>
<comment type="caution">
    <text evidence="2">The sequence shown here is derived from an EMBL/GenBank/DDBJ whole genome shotgun (WGS) entry which is preliminary data.</text>
</comment>
<dbReference type="InterPro" id="IPR029062">
    <property type="entry name" value="Class_I_gatase-like"/>
</dbReference>
<dbReference type="AlphaFoldDB" id="A0A7W9FNA7"/>
<evidence type="ECO:0000313" key="2">
    <source>
        <dbReference type="EMBL" id="MBB5753859.1"/>
    </source>
</evidence>
<dbReference type="PANTHER" id="PTHR42695:SF5">
    <property type="entry name" value="GLUTAMINE AMIDOTRANSFERASE YLR126C-RELATED"/>
    <property type="match status" value="1"/>
</dbReference>
<dbReference type="InterPro" id="IPR044992">
    <property type="entry name" value="ChyE-like"/>
</dbReference>
<dbReference type="CDD" id="cd01741">
    <property type="entry name" value="GATase1_1"/>
    <property type="match status" value="1"/>
</dbReference>